<reference evidence="1 2" key="1">
    <citation type="submission" date="2014-12" db="EMBL/GenBank/DDBJ databases">
        <title>Draft genome sequence of Terrisporobacter sp. 08-306576, isolated from the blood culture of a bacteremia patient.</title>
        <authorList>
            <person name="Lund L.C."/>
            <person name="Sydenham T.V."/>
            <person name="Hogh S.V."/>
            <person name="Skov M.N."/>
            <person name="Kemp M."/>
            <person name="Justesen U.S."/>
        </authorList>
    </citation>
    <scope>NUCLEOTIDE SEQUENCE [LARGE SCALE GENOMIC DNA]</scope>
    <source>
        <strain evidence="1 2">08-306576</strain>
    </source>
</reference>
<evidence type="ECO:0000313" key="1">
    <source>
        <dbReference type="EMBL" id="KHS57820.1"/>
    </source>
</evidence>
<evidence type="ECO:0008006" key="3">
    <source>
        <dbReference type="Google" id="ProtNLM"/>
    </source>
</evidence>
<sequence length="409" mass="47478">MNKIHKDFLQLLKSSIQNQKLPTQISPNWQETLKLASIHKVIPLIYESSYKTESFKKTEQNFQKYFKTTSMQIIYSQIQRSDRFLQLYKEFNKAGLKILVFKGIILRELYPIPDERISGDEDLLIKKTDLKKAEEILQGNGLERVLSQEEDEDVYHYFCHKTGLHLELHTTLFGDNSEIYKKMDGIFSTVFDDSDTVTINNVEINTFSLDEHLLYVICHAMKHFVSCGTGIRQVCDITMYINKYDNQINWDYIWKEITSLGYDTLFMNFLQIGIDYLGLEESKIMYNQNKDKYYINTENLIQDIMDGGVYGASTQSRLNAANMSLDAINKESKSKIKSNLAAIFPKSDNLKGRYKYLEKYPILLPVAWGSRIFTYTKERGSLSSVGTTAKETIAVGNRRIDLLKEYKLI</sequence>
<dbReference type="OrthoDB" id="9773927at2"/>
<protein>
    <recommendedName>
        <fullName evidence="3">Nucleotidyltransferase family protein</fullName>
    </recommendedName>
</protein>
<dbReference type="EMBL" id="JWHR01000064">
    <property type="protein sequence ID" value="KHS57820.1"/>
    <property type="molecule type" value="Genomic_DNA"/>
</dbReference>
<dbReference type="RefSeq" id="WP_039679102.1">
    <property type="nucleotide sequence ID" value="NZ_JAXECK010000012.1"/>
</dbReference>
<dbReference type="Proteomes" id="UP000031189">
    <property type="component" value="Unassembled WGS sequence"/>
</dbReference>
<dbReference type="Gene3D" id="3.30.460.40">
    <property type="match status" value="1"/>
</dbReference>
<gene>
    <name evidence="1" type="ORF">QX51_06590</name>
</gene>
<dbReference type="Pfam" id="PF14907">
    <property type="entry name" value="NTP_transf_5"/>
    <property type="match status" value="1"/>
</dbReference>
<proteinExistence type="predicted"/>
<dbReference type="STRING" id="1577792.QX51_06590"/>
<evidence type="ECO:0000313" key="2">
    <source>
        <dbReference type="Proteomes" id="UP000031189"/>
    </source>
</evidence>
<comment type="caution">
    <text evidence="1">The sequence shown here is derived from an EMBL/GenBank/DDBJ whole genome shotgun (WGS) entry which is preliminary data.</text>
</comment>
<dbReference type="AlphaFoldDB" id="A0A0B3WTB9"/>
<name>A0A0B3WTB9_9FIRM</name>
<keyword evidence="2" id="KW-1185">Reference proteome</keyword>
<accession>A0A0B3WTB9</accession>
<organism evidence="1 2">
    <name type="scientific">Terrisporobacter othiniensis</name>
    <dbReference type="NCBI Taxonomy" id="1577792"/>
    <lineage>
        <taxon>Bacteria</taxon>
        <taxon>Bacillati</taxon>
        <taxon>Bacillota</taxon>
        <taxon>Clostridia</taxon>
        <taxon>Peptostreptococcales</taxon>
        <taxon>Peptostreptococcaceae</taxon>
        <taxon>Terrisporobacter</taxon>
    </lineage>
</organism>
<dbReference type="InterPro" id="IPR039498">
    <property type="entry name" value="NTP_transf_5"/>
</dbReference>